<dbReference type="GO" id="GO:0007188">
    <property type="term" value="P:adenylate cyclase-modulating G protein-coupled receptor signaling pathway"/>
    <property type="evidence" value="ECO:0007669"/>
    <property type="project" value="TreeGrafter"/>
</dbReference>
<protein>
    <submittedName>
        <fullName evidence="7">Uncharacterized protein</fullName>
    </submittedName>
</protein>
<evidence type="ECO:0000256" key="2">
    <source>
        <dbReference type="ARBA" id="ARBA00022741"/>
    </source>
</evidence>
<feature type="binding site" evidence="6">
    <location>
        <position position="202"/>
    </location>
    <ligand>
        <name>Mg(2+)</name>
        <dbReference type="ChEBI" id="CHEBI:18420"/>
    </ligand>
</feature>
<evidence type="ECO:0000256" key="5">
    <source>
        <dbReference type="PIRSR" id="PIRSR601019-1"/>
    </source>
</evidence>
<dbReference type="PRINTS" id="PR00318">
    <property type="entry name" value="GPROTEINA"/>
</dbReference>
<dbReference type="SMART" id="SM00275">
    <property type="entry name" value="G_alpha"/>
    <property type="match status" value="1"/>
</dbReference>
<reference evidence="7" key="1">
    <citation type="submission" date="2021-01" db="EMBL/GenBank/DDBJ databases">
        <authorList>
            <person name="Corre E."/>
            <person name="Pelletier E."/>
            <person name="Niang G."/>
            <person name="Scheremetjew M."/>
            <person name="Finn R."/>
            <person name="Kale V."/>
            <person name="Holt S."/>
            <person name="Cochrane G."/>
            <person name="Meng A."/>
            <person name="Brown T."/>
            <person name="Cohen L."/>
        </authorList>
    </citation>
    <scope>NUCLEOTIDE SEQUENCE</scope>
    <source>
        <strain evidence="7">CCMP2058</strain>
    </source>
</reference>
<dbReference type="InterPro" id="IPR011025">
    <property type="entry name" value="GproteinA_insert"/>
</dbReference>
<feature type="binding site" evidence="5">
    <location>
        <begin position="283"/>
        <end position="286"/>
    </location>
    <ligand>
        <name>GTP</name>
        <dbReference type="ChEBI" id="CHEBI:37565"/>
    </ligand>
</feature>
<dbReference type="Pfam" id="PF00503">
    <property type="entry name" value="G-alpha"/>
    <property type="match status" value="1"/>
</dbReference>
<dbReference type="InterPro" id="IPR027417">
    <property type="entry name" value="P-loop_NTPase"/>
</dbReference>
<gene>
    <name evidence="7" type="ORF">LAMO00422_LOCUS12103</name>
</gene>
<dbReference type="PANTHER" id="PTHR10218:SF302">
    <property type="entry name" value="GUANINE NUCLEOTIDE-BINDING PROTEIN ALPHA-5 SUBUNIT"/>
    <property type="match status" value="1"/>
</dbReference>
<evidence type="ECO:0000256" key="6">
    <source>
        <dbReference type="PIRSR" id="PIRSR601019-2"/>
    </source>
</evidence>
<evidence type="ECO:0000256" key="4">
    <source>
        <dbReference type="ARBA" id="ARBA00023224"/>
    </source>
</evidence>
<dbReference type="Gene3D" id="3.40.50.300">
    <property type="entry name" value="P-loop containing nucleotide triphosphate hydrolases"/>
    <property type="match status" value="1"/>
</dbReference>
<dbReference type="AlphaFoldDB" id="A0A7S0H1A4"/>
<feature type="binding site" evidence="6">
    <location>
        <position position="62"/>
    </location>
    <ligand>
        <name>Mg(2+)</name>
        <dbReference type="ChEBI" id="CHEBI:18420"/>
    </ligand>
</feature>
<dbReference type="SUPFAM" id="SSF47895">
    <property type="entry name" value="Transducin (alpha subunit), insertion domain"/>
    <property type="match status" value="1"/>
</dbReference>
<keyword evidence="6" id="KW-0460">Magnesium</keyword>
<evidence type="ECO:0000313" key="7">
    <source>
        <dbReference type="EMBL" id="CAD8453163.1"/>
    </source>
</evidence>
<evidence type="ECO:0000256" key="3">
    <source>
        <dbReference type="ARBA" id="ARBA00023134"/>
    </source>
</evidence>
<dbReference type="GO" id="GO:0005834">
    <property type="term" value="C:heterotrimeric G-protein complex"/>
    <property type="evidence" value="ECO:0007669"/>
    <property type="project" value="TreeGrafter"/>
</dbReference>
<feature type="binding site" evidence="5">
    <location>
        <begin position="171"/>
        <end position="172"/>
    </location>
    <ligand>
        <name>GTP</name>
        <dbReference type="ChEBI" id="CHEBI:37565"/>
    </ligand>
</feature>
<dbReference type="InterPro" id="IPR001019">
    <property type="entry name" value="Gprotein_alpha_su"/>
</dbReference>
<dbReference type="SUPFAM" id="SSF52540">
    <property type="entry name" value="P-loop containing nucleoside triphosphate hydrolases"/>
    <property type="match status" value="1"/>
</dbReference>
<dbReference type="GO" id="GO:0001664">
    <property type="term" value="F:G protein-coupled receptor binding"/>
    <property type="evidence" value="ECO:0007669"/>
    <property type="project" value="TreeGrafter"/>
</dbReference>
<sequence>MSPGSRQWGAPWFEETGGMGAWCSSAEATNMGDRPRERDIKKSGEKKTLKLVLLGPEQSGKSTLMKQLLRIHNGALDSKTRREYIEAVNNDMLQNMVRLIEKSEHYGGKDASLMYDDKLTDDIKTMLDFIDNAAEGPIEEAIGKIITKIWTDPAVQKCHETISDPEYDLDDSATYFYENVQRICKTDFVPNMEDVIRVRWRTTGVYQETFTVEDLDGQRSERRKWKSCFKDGDVNAVLFMVAISGFNVVCKEDPSMTQLEEAYELFKEFTKEYPPVATILILNKFDLFVNKIPKVDITDCPLLKDFKGDCRDIEETVAYIEQVFYQIHCSARWYCHFSTATDEAMVKHIFWDVKDTVLQNSLRKAGILIS</sequence>
<dbReference type="GO" id="GO:0046872">
    <property type="term" value="F:metal ion binding"/>
    <property type="evidence" value="ECO:0007669"/>
    <property type="project" value="UniProtKB-KW"/>
</dbReference>
<feature type="binding site" evidence="5">
    <location>
        <position position="340"/>
    </location>
    <ligand>
        <name>GTP</name>
        <dbReference type="ChEBI" id="CHEBI:37565"/>
    </ligand>
</feature>
<name>A0A7S0H1A4_9EUKA</name>
<dbReference type="PROSITE" id="PS51882">
    <property type="entry name" value="G_ALPHA"/>
    <property type="match status" value="1"/>
</dbReference>
<feature type="binding site" evidence="5">
    <location>
        <begin position="214"/>
        <end position="218"/>
    </location>
    <ligand>
        <name>GTP</name>
        <dbReference type="ChEBI" id="CHEBI:37565"/>
    </ligand>
</feature>
<dbReference type="GO" id="GO:0031683">
    <property type="term" value="F:G-protein beta/gamma-subunit complex binding"/>
    <property type="evidence" value="ECO:0007669"/>
    <property type="project" value="InterPro"/>
</dbReference>
<dbReference type="PANTHER" id="PTHR10218">
    <property type="entry name" value="GTP-BINDING PROTEIN ALPHA SUBUNIT"/>
    <property type="match status" value="1"/>
</dbReference>
<keyword evidence="1 6" id="KW-0479">Metal-binding</keyword>
<evidence type="ECO:0000256" key="1">
    <source>
        <dbReference type="ARBA" id="ARBA00022723"/>
    </source>
</evidence>
<dbReference type="CDD" id="cd00066">
    <property type="entry name" value="G-alpha"/>
    <property type="match status" value="1"/>
</dbReference>
<dbReference type="GO" id="GO:0005737">
    <property type="term" value="C:cytoplasm"/>
    <property type="evidence" value="ECO:0007669"/>
    <property type="project" value="TreeGrafter"/>
</dbReference>
<keyword evidence="2 5" id="KW-0547">Nucleotide-binding</keyword>
<proteinExistence type="predicted"/>
<keyword evidence="4" id="KW-0807">Transducer</keyword>
<dbReference type="GO" id="GO:0005525">
    <property type="term" value="F:GTP binding"/>
    <property type="evidence" value="ECO:0007669"/>
    <property type="project" value="UniProtKB-KW"/>
</dbReference>
<dbReference type="FunFam" id="3.40.50.300:FF:000692">
    <property type="entry name" value="Guanine nucleotide-binding protein subunit alpha"/>
    <property type="match status" value="1"/>
</dbReference>
<dbReference type="EMBL" id="HBEM01017686">
    <property type="protein sequence ID" value="CAD8453163.1"/>
    <property type="molecule type" value="Transcribed_RNA"/>
</dbReference>
<accession>A0A7S0H1A4</accession>
<keyword evidence="3 5" id="KW-0342">GTP-binding</keyword>
<dbReference type="GO" id="GO:0003924">
    <property type="term" value="F:GTPase activity"/>
    <property type="evidence" value="ECO:0007669"/>
    <property type="project" value="InterPro"/>
</dbReference>
<organism evidence="7">
    <name type="scientific">Amorphochlora amoebiformis</name>
    <dbReference type="NCBI Taxonomy" id="1561963"/>
    <lineage>
        <taxon>Eukaryota</taxon>
        <taxon>Sar</taxon>
        <taxon>Rhizaria</taxon>
        <taxon>Cercozoa</taxon>
        <taxon>Chlorarachniophyceae</taxon>
        <taxon>Amorphochlora</taxon>
    </lineage>
</organism>
<dbReference type="Gene3D" id="1.10.400.10">
    <property type="entry name" value="GI Alpha 1, domain 2-like"/>
    <property type="match status" value="1"/>
</dbReference>